<evidence type="ECO:0000256" key="1">
    <source>
        <dbReference type="ARBA" id="ARBA00004236"/>
    </source>
</evidence>
<evidence type="ECO:0000256" key="5">
    <source>
        <dbReference type="ARBA" id="ARBA00022692"/>
    </source>
</evidence>
<organism evidence="11 12">
    <name type="scientific">Thioclava pacifica DSM 10166</name>
    <dbReference type="NCBI Taxonomy" id="1353537"/>
    <lineage>
        <taxon>Bacteria</taxon>
        <taxon>Pseudomonadati</taxon>
        <taxon>Pseudomonadota</taxon>
        <taxon>Alphaproteobacteria</taxon>
        <taxon>Rhodobacterales</taxon>
        <taxon>Paracoccaceae</taxon>
        <taxon>Thioclava</taxon>
    </lineage>
</organism>
<keyword evidence="4" id="KW-0808">Transferase</keyword>
<dbReference type="eggNOG" id="COG2148">
    <property type="taxonomic scope" value="Bacteria"/>
</dbReference>
<gene>
    <name evidence="11" type="ORF">TP2_07340</name>
</gene>
<protein>
    <recommendedName>
        <fullName evidence="10">Bacterial sugar transferase domain-containing protein</fullName>
    </recommendedName>
</protein>
<proteinExistence type="inferred from homology"/>
<feature type="domain" description="Bacterial sugar transferase" evidence="10">
    <location>
        <begin position="36"/>
        <end position="226"/>
    </location>
</feature>
<name>A0A074JAZ9_9RHOB</name>
<keyword evidence="5 9" id="KW-0812">Transmembrane</keyword>
<dbReference type="STRING" id="1353537.TP2_07340"/>
<dbReference type="GO" id="GO:0016780">
    <property type="term" value="F:phosphotransferase activity, for other substituted phosphate groups"/>
    <property type="evidence" value="ECO:0007669"/>
    <property type="project" value="TreeGrafter"/>
</dbReference>
<sequence length="231" mass="25927">MSTFDVQGFYSQDAIPVPPGLAAPGGWRPVYFRSGKRLFDLIGVLLLAPVALPLIGLIWLAVRRDGGAGFYAHPRVGRGGRSFRCWKLRTMVPDAEARLEAHLGQDPAAAAQWQNARKLDNDPRVTRLGRFLRTSSLDELPQLWNVWRGEMSLVGPRPVTHEELGFYGRFRPVYEVQRPGLTGLWQVSGRNAVSYEARVAFDVWYFMRCSLLHDLGILLRTVAVVLARTGQ</sequence>
<dbReference type="EMBL" id="AUND01000023">
    <property type="protein sequence ID" value="KEO52748.1"/>
    <property type="molecule type" value="Genomic_DNA"/>
</dbReference>
<evidence type="ECO:0000259" key="10">
    <source>
        <dbReference type="Pfam" id="PF02397"/>
    </source>
</evidence>
<evidence type="ECO:0000256" key="6">
    <source>
        <dbReference type="ARBA" id="ARBA00022989"/>
    </source>
</evidence>
<keyword evidence="3" id="KW-1003">Cell membrane</keyword>
<comment type="subcellular location">
    <subcellularLocation>
        <location evidence="1">Cell membrane</location>
    </subcellularLocation>
</comment>
<evidence type="ECO:0000256" key="8">
    <source>
        <dbReference type="ARBA" id="ARBA00023169"/>
    </source>
</evidence>
<evidence type="ECO:0000256" key="9">
    <source>
        <dbReference type="SAM" id="Phobius"/>
    </source>
</evidence>
<dbReference type="RefSeq" id="WP_084714154.1">
    <property type="nucleotide sequence ID" value="NZ_AUND01000023.1"/>
</dbReference>
<dbReference type="AlphaFoldDB" id="A0A074JAZ9"/>
<evidence type="ECO:0000256" key="4">
    <source>
        <dbReference type="ARBA" id="ARBA00022679"/>
    </source>
</evidence>
<keyword evidence="12" id="KW-1185">Reference proteome</keyword>
<keyword evidence="6 9" id="KW-1133">Transmembrane helix</keyword>
<dbReference type="Proteomes" id="UP000027432">
    <property type="component" value="Unassembled WGS sequence"/>
</dbReference>
<dbReference type="InterPro" id="IPR003362">
    <property type="entry name" value="Bact_transf"/>
</dbReference>
<evidence type="ECO:0000313" key="11">
    <source>
        <dbReference type="EMBL" id="KEO52748.1"/>
    </source>
</evidence>
<comment type="similarity">
    <text evidence="2">Belongs to the bacterial sugar transferase family.</text>
</comment>
<evidence type="ECO:0000256" key="2">
    <source>
        <dbReference type="ARBA" id="ARBA00006464"/>
    </source>
</evidence>
<feature type="transmembrane region" description="Helical" evidence="9">
    <location>
        <begin position="38"/>
        <end position="62"/>
    </location>
</feature>
<accession>A0A074JAZ9</accession>
<dbReference type="PANTHER" id="PTHR30576">
    <property type="entry name" value="COLANIC BIOSYNTHESIS UDP-GLUCOSE LIPID CARRIER TRANSFERASE"/>
    <property type="match status" value="1"/>
</dbReference>
<evidence type="ECO:0000313" key="12">
    <source>
        <dbReference type="Proteomes" id="UP000027432"/>
    </source>
</evidence>
<dbReference type="GO" id="GO:0000271">
    <property type="term" value="P:polysaccharide biosynthetic process"/>
    <property type="evidence" value="ECO:0007669"/>
    <property type="project" value="UniProtKB-KW"/>
</dbReference>
<dbReference type="PANTHER" id="PTHR30576:SF4">
    <property type="entry name" value="UNDECAPRENYL-PHOSPHATE GALACTOSE PHOSPHOTRANSFERASE"/>
    <property type="match status" value="1"/>
</dbReference>
<evidence type="ECO:0000256" key="7">
    <source>
        <dbReference type="ARBA" id="ARBA00023136"/>
    </source>
</evidence>
<dbReference type="OrthoDB" id="9808602at2"/>
<keyword evidence="8" id="KW-0270">Exopolysaccharide synthesis</keyword>
<comment type="caution">
    <text evidence="11">The sequence shown here is derived from an EMBL/GenBank/DDBJ whole genome shotgun (WGS) entry which is preliminary data.</text>
</comment>
<dbReference type="Pfam" id="PF02397">
    <property type="entry name" value="Bac_transf"/>
    <property type="match status" value="1"/>
</dbReference>
<keyword evidence="7 9" id="KW-0472">Membrane</keyword>
<evidence type="ECO:0000256" key="3">
    <source>
        <dbReference type="ARBA" id="ARBA00022475"/>
    </source>
</evidence>
<reference evidence="11 12" key="1">
    <citation type="submission" date="2013-07" db="EMBL/GenBank/DDBJ databases">
        <title>Thioclava pacifica DSM 10166 Genome Sequencing.</title>
        <authorList>
            <person name="Lai Q."/>
            <person name="Shao Z."/>
        </authorList>
    </citation>
    <scope>NUCLEOTIDE SEQUENCE [LARGE SCALE GENOMIC DNA]</scope>
    <source>
        <strain evidence="11 12">DSM 10166</strain>
    </source>
</reference>
<dbReference type="GO" id="GO:0005886">
    <property type="term" value="C:plasma membrane"/>
    <property type="evidence" value="ECO:0007669"/>
    <property type="project" value="UniProtKB-SubCell"/>
</dbReference>